<comment type="caution">
    <text evidence="2">The sequence shown here is derived from an EMBL/GenBank/DDBJ whole genome shotgun (WGS) entry which is preliminary data.</text>
</comment>
<dbReference type="PROSITE" id="PS51257">
    <property type="entry name" value="PROKAR_LIPOPROTEIN"/>
    <property type="match status" value="1"/>
</dbReference>
<reference evidence="2 3" key="1">
    <citation type="submission" date="2018-03" db="EMBL/GenBank/DDBJ databases">
        <title>Genomic Encyclopedia of Archaeal and Bacterial Type Strains, Phase II (KMG-II): from individual species to whole genera.</title>
        <authorList>
            <person name="Goeker M."/>
        </authorList>
    </citation>
    <scope>NUCLEOTIDE SEQUENCE [LARGE SCALE GENOMIC DNA]</scope>
    <source>
        <strain evidence="2 3">DSM 100214</strain>
    </source>
</reference>
<accession>A0A2V3PQR5</accession>
<dbReference type="Proteomes" id="UP000247973">
    <property type="component" value="Unassembled WGS sequence"/>
</dbReference>
<protein>
    <submittedName>
        <fullName evidence="2">Putative repeat protein</fullName>
    </submittedName>
</protein>
<keyword evidence="1" id="KW-0732">Signal</keyword>
<feature type="signal peptide" evidence="1">
    <location>
        <begin position="1"/>
        <end position="22"/>
    </location>
</feature>
<dbReference type="AlphaFoldDB" id="A0A2V3PQR5"/>
<proteinExistence type="predicted"/>
<sequence>MKKYFNFTLLTFAILLFTGCSSEEEIADNGGVPSLKGTLTFVLPMAKGATTYAIATTNENKLDIPGMKIYMFSDAADPVLEKVYSGADIVSGSNGTNATASITVPEGVSGNKTFYFAGNTATVQGTATNQLGTTAEGMLLSVFSKLITDNQLAPAHLSSANGLLLTGKSATINVASTASANVSLKRRVARFDVDNTTSASNVTIKEILIYNANLAGYVFENPTPDIAANLTKGDLTKITYTGQTNANTGITESVFYLYPTVVGSTTTIIQLVTDVKGTEKIFTVKAADILPNKRYFIKAKENNGIEFVLEVADWESAGDLETEVQGAVGFSNVASSDLTGWNANTYMFDATNNGTTITLDVATPSSKGAEFEIVNTLGSFPGITTETTSTPALTYAASYKQGVKITIPKYEGTDDLTVEIRIKDKANPKLYATVVVYSDKTGTYYPGTTLKPVVVAGVTWAPVNVGATTDDATVLNLASTGYYYQWGRNSFKGASSNLTNTIAGPLGYDEANNSTQFISRADNINGDWLKKDDSKYTDRASLWTTGATSPCPAGWSVPTVSQLDLLNKSALVSITGNTEKKRNEIKDKTTNAIIYLPFGGAIMPNGGATWLGTGAMLWSSTPAITASKTNGQMLLSGGATPKIIETPVSYGAPIRCVKN</sequence>
<keyword evidence="3" id="KW-1185">Reference proteome</keyword>
<evidence type="ECO:0000313" key="3">
    <source>
        <dbReference type="Proteomes" id="UP000247973"/>
    </source>
</evidence>
<evidence type="ECO:0000313" key="2">
    <source>
        <dbReference type="EMBL" id="PXV59438.1"/>
    </source>
</evidence>
<dbReference type="EMBL" id="QICL01000035">
    <property type="protein sequence ID" value="PXV59438.1"/>
    <property type="molecule type" value="Genomic_DNA"/>
</dbReference>
<name>A0A2V3PQR5_9BACT</name>
<dbReference type="OrthoDB" id="1048846at2"/>
<feature type="chain" id="PRO_5016058410" evidence="1">
    <location>
        <begin position="23"/>
        <end position="659"/>
    </location>
</feature>
<gene>
    <name evidence="2" type="ORF">CLV62_13510</name>
</gene>
<organism evidence="2 3">
    <name type="scientific">Dysgonomonas alginatilytica</name>
    <dbReference type="NCBI Taxonomy" id="1605892"/>
    <lineage>
        <taxon>Bacteria</taxon>
        <taxon>Pseudomonadati</taxon>
        <taxon>Bacteroidota</taxon>
        <taxon>Bacteroidia</taxon>
        <taxon>Bacteroidales</taxon>
        <taxon>Dysgonomonadaceae</taxon>
        <taxon>Dysgonomonas</taxon>
    </lineage>
</organism>
<dbReference type="RefSeq" id="WP_110312287.1">
    <property type="nucleotide sequence ID" value="NZ_QICL01000035.1"/>
</dbReference>
<evidence type="ECO:0000256" key="1">
    <source>
        <dbReference type="SAM" id="SignalP"/>
    </source>
</evidence>